<name>A0A0G4FE04_VITBC</name>
<organism evidence="2 3">
    <name type="scientific">Vitrella brassicaformis (strain CCMP3155)</name>
    <dbReference type="NCBI Taxonomy" id="1169540"/>
    <lineage>
        <taxon>Eukaryota</taxon>
        <taxon>Sar</taxon>
        <taxon>Alveolata</taxon>
        <taxon>Colpodellida</taxon>
        <taxon>Vitrellaceae</taxon>
        <taxon>Vitrella</taxon>
    </lineage>
</organism>
<accession>A0A0G4FE04</accession>
<dbReference type="GO" id="GO:0005960">
    <property type="term" value="C:glycine cleavage complex"/>
    <property type="evidence" value="ECO:0007669"/>
    <property type="project" value="InterPro"/>
</dbReference>
<gene>
    <name evidence="2" type="ORF">Vbra_4384</name>
</gene>
<dbReference type="GO" id="GO:0019464">
    <property type="term" value="P:glycine decarboxylation via glycine cleavage system"/>
    <property type="evidence" value="ECO:0007669"/>
    <property type="project" value="InterPro"/>
</dbReference>
<dbReference type="OrthoDB" id="10264154at2759"/>
<sequence length="1281" mass="143027">MPTGAPGYYDLDTESEFSGLSVVEGYLDAQAEEIRRSAEERMKRAGDNALIVRQVQRFRPGLRGYENPKDRRERLKELISKWHDSQLLEKVDELKDTVASRKLLKIQISQVAGLPSSLEVLASTAEPTQGFVPLLLRKKAKVRTAAVKTSTRLDVARSEPEPVFVEAYVLEPHKLAFLSEAGKPLPDPENDSDLVQTPTVDKGPVTRFPAAECSLELPFKRKEDMILLRVVDSSLTDYPARLAEAVLSLSSRRQPTSEPLRIPLSLNAAILPTATMQLNYHVEDDESGGRTATIQIQSAQNIPVTANKAMNIYIEAYLTEQLSGSQAQPFPQEEEAQPQKRAVADLFGRVQKACFGMFSRETGPQAPTGPPLDRHVPSYAITAAADVVEVSPVDELSFQFTQTDIGKNVIKVSGGGSLLGEVALPIKDALCKPEFRNAQGYRLKKYGRATQKPMLVQFFGETSYVYPPEVQEALDGAGDDAKEILIVLAEEASRRSGTYFEETRAEPKPAEREQVLVMERQQGRSVRKDALAQAIQGVMLSEHPEPGEVEPLPEARDQVMQDIIRQIREEEEELSTESISFTLDKALVMLLDEEESMKQSKSTGSAFVELNGQMSRLAKVKSRLKAENLRDAAVNLVVRVDISLTVHSSTQLLKEAIEQRAAQMEAPDLEDRLNEVQVHLFLPREDAERFTETIRRGRRAWQTRLWHVGEEESRHEEAEGDETRQAQAAVDEAAVELEEIEEEEEPSHISVAAESAIHGPSETSKAEAVTFENEIYSFSSLGASFTASVIDVDSSGLTVLKRTQVDEEMGTTDEGGPASIGIPFDGLVCHFQARQKPESAPPAPLEQPAPVAPDLAAEKKFERQDTSALPQEEQQILRQVEFFSWPNTKVASNVFMRNHPLAKVLQPNAMLTSMQRFLLLACATLGTAFVGALFFTSTATALHIPTDLLYTTDDQWIKVFGDLESDPEVSATVGLTDYRQSVLGDVIFVGQPVVGIELKPGGLASEIETMTRLIQLKAPIGGTVSETNRRLDDAAYLINDSPYTEGWLYNVSVWSLRERQRLRSSFMNAISYNASLQQKILEQPVEEEEEAAVPCVFEDPNEATFQINWRQVWVAIFSIVFSVPVPMLLKQLFAKRVVHQPMHLQDKKKLIRQWRRKEKVGVVLGFCYLFWCLFFLLMFCVTTSKLQDVYDYIITTKLSFAQKMIVRPFFFVLGFFGLIKISTIVDHFNGLLSACPSFLDWTFLFANSPEELIESSKALGRRLDVDELSEIGGIQDLDMFT</sequence>
<dbReference type="PANTHER" id="PTHR11715">
    <property type="entry name" value="GLYCINE CLEAVAGE SYSTEM H PROTEIN"/>
    <property type="match status" value="1"/>
</dbReference>
<dbReference type="EMBL" id="CDMY01000411">
    <property type="protein sequence ID" value="CEM11189.1"/>
    <property type="molecule type" value="Genomic_DNA"/>
</dbReference>
<dbReference type="Gene3D" id="2.40.50.100">
    <property type="match status" value="1"/>
</dbReference>
<feature type="transmembrane region" description="Helical" evidence="1">
    <location>
        <begin position="1204"/>
        <end position="1221"/>
    </location>
</feature>
<dbReference type="CDD" id="cd06848">
    <property type="entry name" value="GCS_H"/>
    <property type="match status" value="1"/>
</dbReference>
<evidence type="ECO:0000256" key="1">
    <source>
        <dbReference type="SAM" id="Phobius"/>
    </source>
</evidence>
<dbReference type="GO" id="GO:0009249">
    <property type="term" value="P:protein lipoylation"/>
    <property type="evidence" value="ECO:0007669"/>
    <property type="project" value="TreeGrafter"/>
</dbReference>
<keyword evidence="3" id="KW-1185">Reference proteome</keyword>
<dbReference type="InterPro" id="IPR011053">
    <property type="entry name" value="Single_hybrid_motif"/>
</dbReference>
<keyword evidence="1" id="KW-0812">Transmembrane</keyword>
<dbReference type="STRING" id="1169540.A0A0G4FE04"/>
<evidence type="ECO:0000313" key="3">
    <source>
        <dbReference type="Proteomes" id="UP000041254"/>
    </source>
</evidence>
<reference evidence="2 3" key="1">
    <citation type="submission" date="2014-11" db="EMBL/GenBank/DDBJ databases">
        <authorList>
            <person name="Zhu J."/>
            <person name="Qi W."/>
            <person name="Song R."/>
        </authorList>
    </citation>
    <scope>NUCLEOTIDE SEQUENCE [LARGE SCALE GENOMIC DNA]</scope>
</reference>
<keyword evidence="1" id="KW-1133">Transmembrane helix</keyword>
<dbReference type="VEuPathDB" id="CryptoDB:Vbra_4384"/>
<dbReference type="Proteomes" id="UP000041254">
    <property type="component" value="Unassembled WGS sequence"/>
</dbReference>
<dbReference type="InterPro" id="IPR002930">
    <property type="entry name" value="GCV_H"/>
</dbReference>
<dbReference type="PANTHER" id="PTHR11715:SF3">
    <property type="entry name" value="GLYCINE CLEAVAGE SYSTEM H PROTEIN-RELATED"/>
    <property type="match status" value="1"/>
</dbReference>
<feature type="transmembrane region" description="Helical" evidence="1">
    <location>
        <begin position="917"/>
        <end position="935"/>
    </location>
</feature>
<dbReference type="SUPFAM" id="SSF51230">
    <property type="entry name" value="Single hybrid motif"/>
    <property type="match status" value="1"/>
</dbReference>
<dbReference type="InParanoid" id="A0A0G4FE04"/>
<protein>
    <submittedName>
        <fullName evidence="2">Uncharacterized protein</fullName>
    </submittedName>
</protein>
<dbReference type="GO" id="GO:0005829">
    <property type="term" value="C:cytosol"/>
    <property type="evidence" value="ECO:0007669"/>
    <property type="project" value="TreeGrafter"/>
</dbReference>
<feature type="transmembrane region" description="Helical" evidence="1">
    <location>
        <begin position="1160"/>
        <end position="1184"/>
    </location>
</feature>
<dbReference type="Pfam" id="PF01597">
    <property type="entry name" value="GCV_H"/>
    <property type="match status" value="1"/>
</dbReference>
<proteinExistence type="predicted"/>
<evidence type="ECO:0000313" key="2">
    <source>
        <dbReference type="EMBL" id="CEM11189.1"/>
    </source>
</evidence>
<dbReference type="InterPro" id="IPR033753">
    <property type="entry name" value="GCV_H/Fam206"/>
</dbReference>
<feature type="transmembrane region" description="Helical" evidence="1">
    <location>
        <begin position="1112"/>
        <end position="1129"/>
    </location>
</feature>
<keyword evidence="1" id="KW-0472">Membrane</keyword>